<evidence type="ECO:0000313" key="2">
    <source>
        <dbReference type="Proteomes" id="UP001470230"/>
    </source>
</evidence>
<reference evidence="1 2" key="1">
    <citation type="submission" date="2024-04" db="EMBL/GenBank/DDBJ databases">
        <title>Tritrichomonas musculus Genome.</title>
        <authorList>
            <person name="Alves-Ferreira E."/>
            <person name="Grigg M."/>
            <person name="Lorenzi H."/>
            <person name="Galac M."/>
        </authorList>
    </citation>
    <scope>NUCLEOTIDE SEQUENCE [LARGE SCALE GENOMIC DNA]</scope>
    <source>
        <strain evidence="1 2">EAF2021</strain>
    </source>
</reference>
<name>A0ABR2K1G0_9EUKA</name>
<comment type="caution">
    <text evidence="1">The sequence shown here is derived from an EMBL/GenBank/DDBJ whole genome shotgun (WGS) entry which is preliminary data.</text>
</comment>
<proteinExistence type="predicted"/>
<evidence type="ECO:0000313" key="1">
    <source>
        <dbReference type="EMBL" id="KAK8884297.1"/>
    </source>
</evidence>
<organism evidence="1 2">
    <name type="scientific">Tritrichomonas musculus</name>
    <dbReference type="NCBI Taxonomy" id="1915356"/>
    <lineage>
        <taxon>Eukaryota</taxon>
        <taxon>Metamonada</taxon>
        <taxon>Parabasalia</taxon>
        <taxon>Tritrichomonadida</taxon>
        <taxon>Tritrichomonadidae</taxon>
        <taxon>Tritrichomonas</taxon>
    </lineage>
</organism>
<dbReference type="Proteomes" id="UP001470230">
    <property type="component" value="Unassembled WGS sequence"/>
</dbReference>
<keyword evidence="2" id="KW-1185">Reference proteome</keyword>
<protein>
    <submittedName>
        <fullName evidence="1">Uncharacterized protein</fullName>
    </submittedName>
</protein>
<gene>
    <name evidence="1" type="ORF">M9Y10_043405</name>
</gene>
<accession>A0ABR2K1G0</accession>
<dbReference type="EMBL" id="JAPFFF010000008">
    <property type="protein sequence ID" value="KAK8884297.1"/>
    <property type="molecule type" value="Genomic_DNA"/>
</dbReference>
<sequence>MTIAKPDPEGKLNENVPATLGTLTADGIEKFMDNFLALEPRVKWAYNVVWDALPFKEKIKPKNWKVWYNAKLKDPWGKWNDIRTWYKSHKDPIACTVDKAGSMLIPPVIGLPAELGLDWYNYWQRGVPLGKKYYEWHPRMGTNYRKAKKVYGFYKTRAQRAAQYFQSKYYEFNRIRKDIESKSRNPRKLNYLRRWARINKKRFEFLKPTHW</sequence>